<accession>A0ABX7ER67</accession>
<dbReference type="InterPro" id="IPR012903">
    <property type="entry name" value="Nif11"/>
</dbReference>
<organism evidence="2 3">
    <name type="scientific">Rhizobium rosettiformans</name>
    <dbReference type="NCBI Taxonomy" id="1368430"/>
    <lineage>
        <taxon>Bacteria</taxon>
        <taxon>Pseudomonadati</taxon>
        <taxon>Pseudomonadota</taxon>
        <taxon>Alphaproteobacteria</taxon>
        <taxon>Hyphomicrobiales</taxon>
        <taxon>Rhizobiaceae</taxon>
        <taxon>Rhizobium/Agrobacterium group</taxon>
        <taxon>Rhizobium</taxon>
    </lineage>
</organism>
<dbReference type="NCBIfam" id="TIGR03798">
    <property type="entry name" value="leader_Nif11"/>
    <property type="match status" value="1"/>
</dbReference>
<sequence length="94" mass="10050">MMSIDALERFYEHVRSDEALEAQATSALQEGADAVVALGEREGFSFTSEELSVALAHHASMNDELSDDELELVAGGVPARPSIKQLGANKITFG</sequence>
<evidence type="ECO:0000313" key="2">
    <source>
        <dbReference type="EMBL" id="QRF50539.1"/>
    </source>
</evidence>
<dbReference type="EMBL" id="CP032405">
    <property type="protein sequence ID" value="QRF50539.1"/>
    <property type="molecule type" value="Genomic_DNA"/>
</dbReference>
<evidence type="ECO:0000313" key="3">
    <source>
        <dbReference type="Proteomes" id="UP000596351"/>
    </source>
</evidence>
<evidence type="ECO:0000259" key="1">
    <source>
        <dbReference type="Pfam" id="PF07862"/>
    </source>
</evidence>
<keyword evidence="3" id="KW-1185">Reference proteome</keyword>
<dbReference type="Pfam" id="PF07862">
    <property type="entry name" value="Nif11"/>
    <property type="match status" value="1"/>
</dbReference>
<protein>
    <submittedName>
        <fullName evidence="2">Nif11-like leader peptide family natural product</fullName>
    </submittedName>
</protein>
<dbReference type="InterPro" id="IPR022516">
    <property type="entry name" value="CHP03798_Ocin"/>
</dbReference>
<dbReference type="Proteomes" id="UP000596351">
    <property type="component" value="Chromosome"/>
</dbReference>
<proteinExistence type="predicted"/>
<name>A0ABX7ER67_9HYPH</name>
<gene>
    <name evidence="2" type="ORF">D4A92_03270</name>
</gene>
<reference evidence="2 3" key="1">
    <citation type="submission" date="2018-09" db="EMBL/GenBank/DDBJ databases">
        <title>Rhizobium sp. MAE2-X.</title>
        <authorList>
            <person name="Lee Y."/>
            <person name="Jeon C.O."/>
        </authorList>
    </citation>
    <scope>NUCLEOTIDE SEQUENCE [LARGE SCALE GENOMIC DNA]</scope>
    <source>
        <strain evidence="2 3">MAE2-X</strain>
    </source>
</reference>
<feature type="domain" description="Nif11" evidence="1">
    <location>
        <begin position="2"/>
        <end position="51"/>
    </location>
</feature>